<dbReference type="InterPro" id="IPR046450">
    <property type="entry name" value="PA_dom_sf"/>
</dbReference>
<dbReference type="InterPro" id="IPR013783">
    <property type="entry name" value="Ig-like_fold"/>
</dbReference>
<dbReference type="CDD" id="cd04852">
    <property type="entry name" value="Peptidases_S8_3"/>
    <property type="match status" value="1"/>
</dbReference>
<dbReference type="SUPFAM" id="SSF52743">
    <property type="entry name" value="Subtilisin-like"/>
    <property type="match status" value="1"/>
</dbReference>
<evidence type="ECO:0000313" key="14">
    <source>
        <dbReference type="EMBL" id="WOH38873.1"/>
    </source>
</evidence>
<keyword evidence="3 8" id="KW-0645">Protease</keyword>
<keyword evidence="10" id="KW-1133">Transmembrane helix</keyword>
<reference evidence="14 15" key="1">
    <citation type="submission" date="2023-09" db="EMBL/GenBank/DDBJ databases">
        <authorList>
            <person name="Qi X."/>
        </authorList>
    </citation>
    <scope>NUCLEOTIDE SEQUENCE [LARGE SCALE GENOMIC DNA]</scope>
    <source>
        <strain evidence="14 15">S1-1</strain>
    </source>
</reference>
<dbReference type="InterPro" id="IPR023827">
    <property type="entry name" value="Peptidase_S8_Asp-AS"/>
</dbReference>
<evidence type="ECO:0000259" key="13">
    <source>
        <dbReference type="Pfam" id="PF05922"/>
    </source>
</evidence>
<evidence type="ECO:0000313" key="15">
    <source>
        <dbReference type="Proteomes" id="UP001301442"/>
    </source>
</evidence>
<dbReference type="Pfam" id="PF05922">
    <property type="entry name" value="Inhibitor_I9"/>
    <property type="match status" value="1"/>
</dbReference>
<evidence type="ECO:0000256" key="3">
    <source>
        <dbReference type="ARBA" id="ARBA00022670"/>
    </source>
</evidence>
<evidence type="ECO:0000256" key="10">
    <source>
        <dbReference type="SAM" id="Phobius"/>
    </source>
</evidence>
<dbReference type="InterPro" id="IPR010259">
    <property type="entry name" value="S8pro/Inhibitor_I9"/>
</dbReference>
<dbReference type="PROSITE" id="PS51892">
    <property type="entry name" value="SUBTILASE"/>
    <property type="match status" value="1"/>
</dbReference>
<feature type="active site" description="Charge relay system" evidence="8">
    <location>
        <position position="613"/>
    </location>
</feature>
<keyword evidence="4" id="KW-0732">Signal</keyword>
<protein>
    <submittedName>
        <fullName evidence="14">S8 family serine peptidase</fullName>
    </submittedName>
</protein>
<keyword evidence="15" id="KW-1185">Reference proteome</keyword>
<evidence type="ECO:0000256" key="1">
    <source>
        <dbReference type="ARBA" id="ARBA00011073"/>
    </source>
</evidence>
<proteinExistence type="inferred from homology"/>
<dbReference type="InterPro" id="IPR036852">
    <property type="entry name" value="Peptidase_S8/S53_dom_sf"/>
</dbReference>
<evidence type="ECO:0000259" key="11">
    <source>
        <dbReference type="Pfam" id="PF00082"/>
    </source>
</evidence>
<dbReference type="Gene3D" id="3.50.30.30">
    <property type="match status" value="1"/>
</dbReference>
<dbReference type="InterPro" id="IPR015500">
    <property type="entry name" value="Peptidase_S8_subtilisin-rel"/>
</dbReference>
<keyword evidence="2" id="KW-0964">Secreted</keyword>
<sequence>MVVEVVVILKNLKFYTLSLLMLSVAITPFSSFAVKAPLNLEVNSKKTIAIKTSANKTKKSRDTDNLYVVILTEPSVATFNASNSAAQLMANKSTNNKLNIHSKAIQDYRNKLIVQQQNVITQLNQKQSKQVTAEHSFQLAINGFTARLTKTDLDALKSFSKVKAVQKIKPHKLSTNAGPQHINAPQVWQGQTGHGAYKGEGVIVGIIDTGVSANHPSFAAVGADNYQHINPLGEGKYLGDCALEEYQHYCNDKLIGIWSHPEITNYATFSGDDPIGLDVQGHGSHVASTAAGNVLKNVPVYNVIGDKSEQSFSQISGVAPHANIVSYQVCDLDGCWPDIAVLAVEHAIANGVQVINYSIGGEAISPWYSLDALAMLSARDAGIHVATSAGNMGPEEKTLISPGNAPWLTSVAAVSHGRAYSQKSLTIDDSNIGFETIYGYAATSGVTATIIDGDEFNNGDCLRPFDENSLTGKIVICRRGAIPRVEKGSNALAGNAAGMVLVNKVAEGEQLNSDFHVLPTIHIGYLSGQSLINFVEANIDTIVRISDSEQIHDKSQSNIIADFSSRGPEPIFNEYLVPHVSAPGVAIYAANAEKQPFYSNAEQPPYAFLDGTSMASPHVAGALALISGLKPHWSPSEAQSALMLTANNAVYKADSTPAGFFDRGTGNILIDRAVNSALVMNETSENFYNADPSLQGNIQSLNLPALVGNKCMIECVWSRTFKATTAANFQVIITNQSTGVEVSASINEFSLNANEEISIEFRGKINSDYTGEYVSADIIIDNSENLAQATLPLIATFQKGKYPDNIIINADANIGQANINDVVTIAVDEVYTTPYSIGKIDKYQIELNRDDFDTTAYPFNIYNDYDTFFAIPLNTHLGTRYMEVSIQSTTSPDLDLYIGYDWNYNGMPDTSHEMTSLVCESASPSAMEMCKIDNPANANYYVLIHNYGDIINPSNVSDTIEFEVFTINENDGSMVASTNSTIENLTDIGLNIAWNANMVSGEQYVSAVGLSSTLDKQEDIGFIPVRINRTSSTIALYAPEQVNAAEPLQLKVFIDANNGEQSLNHSIEMPLPDGVEVLSVSENFSFANGMLTINIEQVASSNNTEVIVNLNTQGLAFDQALTFNLKHAINNQIQSEKSFNDIHFQGVPVAKINGQENVSITANESDTITLSAIESTNPSNIDTIEYVWQQRTGPAISLNSTSQSEITFTLPNVEQDSKATVELIVKVGERESVAASATINIAKIKSSNSGGSVNWLLLICVLLVTIRRRYIL</sequence>
<keyword evidence="5 8" id="KW-0378">Hydrolase</keyword>
<dbReference type="Gene3D" id="2.60.40.10">
    <property type="entry name" value="Immunoglobulins"/>
    <property type="match status" value="1"/>
</dbReference>
<organism evidence="14 15">
    <name type="scientific">Thalassotalea fonticola</name>
    <dbReference type="NCBI Taxonomy" id="3065649"/>
    <lineage>
        <taxon>Bacteria</taxon>
        <taxon>Pseudomonadati</taxon>
        <taxon>Pseudomonadota</taxon>
        <taxon>Gammaproteobacteria</taxon>
        <taxon>Alteromonadales</taxon>
        <taxon>Colwelliaceae</taxon>
        <taxon>Thalassotalea</taxon>
    </lineage>
</organism>
<comment type="similarity">
    <text evidence="1 8 9">Belongs to the peptidase S8 family.</text>
</comment>
<keyword evidence="7" id="KW-0325">Glycoprotein</keyword>
<dbReference type="PROSITE" id="PS00138">
    <property type="entry name" value="SUBTILASE_SER"/>
    <property type="match status" value="1"/>
</dbReference>
<dbReference type="Proteomes" id="UP001301442">
    <property type="component" value="Chromosome"/>
</dbReference>
<feature type="domain" description="PA" evidence="12">
    <location>
        <begin position="461"/>
        <end position="531"/>
    </location>
</feature>
<dbReference type="InterPro" id="IPR034197">
    <property type="entry name" value="Peptidases_S8_3"/>
</dbReference>
<dbReference type="Pfam" id="PF00082">
    <property type="entry name" value="Peptidase_S8"/>
    <property type="match status" value="1"/>
</dbReference>
<dbReference type="InterPro" id="IPR022398">
    <property type="entry name" value="Peptidase_S8_His-AS"/>
</dbReference>
<feature type="transmembrane region" description="Helical" evidence="10">
    <location>
        <begin position="12"/>
        <end position="34"/>
    </location>
</feature>
<evidence type="ECO:0000256" key="6">
    <source>
        <dbReference type="ARBA" id="ARBA00022825"/>
    </source>
</evidence>
<evidence type="ECO:0000256" key="7">
    <source>
        <dbReference type="ARBA" id="ARBA00023180"/>
    </source>
</evidence>
<evidence type="ECO:0000256" key="9">
    <source>
        <dbReference type="RuleBase" id="RU003355"/>
    </source>
</evidence>
<evidence type="ECO:0000256" key="5">
    <source>
        <dbReference type="ARBA" id="ARBA00022801"/>
    </source>
</evidence>
<dbReference type="Pfam" id="PF02225">
    <property type="entry name" value="PA"/>
    <property type="match status" value="1"/>
</dbReference>
<dbReference type="InterPro" id="IPR023828">
    <property type="entry name" value="Peptidase_S8_Ser-AS"/>
</dbReference>
<keyword evidence="10" id="KW-0812">Transmembrane</keyword>
<dbReference type="EMBL" id="CP136600">
    <property type="protein sequence ID" value="WOH38873.1"/>
    <property type="molecule type" value="Genomic_DNA"/>
</dbReference>
<name>A0ABZ0GTG2_9GAMM</name>
<dbReference type="SUPFAM" id="SSF52025">
    <property type="entry name" value="PA domain"/>
    <property type="match status" value="1"/>
</dbReference>
<dbReference type="Gene3D" id="3.40.50.200">
    <property type="entry name" value="Peptidase S8/S53 domain"/>
    <property type="match status" value="1"/>
</dbReference>
<dbReference type="InterPro" id="IPR003137">
    <property type="entry name" value="PA_domain"/>
</dbReference>
<dbReference type="CDD" id="cd02120">
    <property type="entry name" value="PA_subtilisin_like"/>
    <property type="match status" value="1"/>
</dbReference>
<dbReference type="Gene3D" id="2.60.120.380">
    <property type="match status" value="1"/>
</dbReference>
<dbReference type="RefSeq" id="WP_348397639.1">
    <property type="nucleotide sequence ID" value="NZ_CP136600.1"/>
</dbReference>
<keyword evidence="6 8" id="KW-0720">Serine protease</keyword>
<dbReference type="PRINTS" id="PR00723">
    <property type="entry name" value="SUBTILISIN"/>
</dbReference>
<dbReference type="InterPro" id="IPR045051">
    <property type="entry name" value="SBT"/>
</dbReference>
<dbReference type="PROSITE" id="PS00136">
    <property type="entry name" value="SUBTILASE_ASP"/>
    <property type="match status" value="1"/>
</dbReference>
<evidence type="ECO:0000256" key="8">
    <source>
        <dbReference type="PROSITE-ProRule" id="PRU01240"/>
    </source>
</evidence>
<dbReference type="InterPro" id="IPR000209">
    <property type="entry name" value="Peptidase_S8/S53_dom"/>
</dbReference>
<gene>
    <name evidence="14" type="ORF">RI844_06550</name>
</gene>
<evidence type="ECO:0000256" key="4">
    <source>
        <dbReference type="ARBA" id="ARBA00022729"/>
    </source>
</evidence>
<keyword evidence="10" id="KW-0472">Membrane</keyword>
<evidence type="ECO:0000259" key="12">
    <source>
        <dbReference type="Pfam" id="PF02225"/>
    </source>
</evidence>
<feature type="domain" description="Peptidase S8/S53" evidence="11">
    <location>
        <begin position="199"/>
        <end position="656"/>
    </location>
</feature>
<feature type="active site" description="Charge relay system" evidence="8">
    <location>
        <position position="208"/>
    </location>
</feature>
<feature type="domain" description="Inhibitor I9" evidence="13">
    <location>
        <begin position="111"/>
        <end position="167"/>
    </location>
</feature>
<evidence type="ECO:0000256" key="2">
    <source>
        <dbReference type="ARBA" id="ARBA00022525"/>
    </source>
</evidence>
<accession>A0ABZ0GTG2</accession>
<dbReference type="PROSITE" id="PS00137">
    <property type="entry name" value="SUBTILASE_HIS"/>
    <property type="match status" value="1"/>
</dbReference>
<dbReference type="PANTHER" id="PTHR10795">
    <property type="entry name" value="PROPROTEIN CONVERTASE SUBTILISIN/KEXIN"/>
    <property type="match status" value="1"/>
</dbReference>
<feature type="active site" description="Charge relay system" evidence="8">
    <location>
        <position position="282"/>
    </location>
</feature>